<comment type="cofactor">
    <cofactor evidence="1">
        <name>Zn(2+)</name>
        <dbReference type="ChEBI" id="CHEBI:29105"/>
    </cofactor>
</comment>
<evidence type="ECO:0000256" key="2">
    <source>
        <dbReference type="ARBA" id="ARBA00004196"/>
    </source>
</evidence>
<keyword evidence="9" id="KW-0812">Transmembrane</keyword>
<keyword evidence="7" id="KW-0482">Metalloprotease</keyword>
<dbReference type="Proteomes" id="UP000191931">
    <property type="component" value="Unassembled WGS sequence"/>
</dbReference>
<dbReference type="Pfam" id="PF01551">
    <property type="entry name" value="Peptidase_M23"/>
    <property type="match status" value="1"/>
</dbReference>
<evidence type="ECO:0000256" key="4">
    <source>
        <dbReference type="ARBA" id="ARBA00022723"/>
    </source>
</evidence>
<evidence type="ECO:0000256" key="8">
    <source>
        <dbReference type="SAM" id="MobiDB-lite"/>
    </source>
</evidence>
<keyword evidence="4" id="KW-0479">Metal-binding</keyword>
<evidence type="ECO:0000256" key="3">
    <source>
        <dbReference type="ARBA" id="ARBA00022670"/>
    </source>
</evidence>
<accession>A0A1W1HIX4</accession>
<evidence type="ECO:0000256" key="6">
    <source>
        <dbReference type="ARBA" id="ARBA00022833"/>
    </source>
</evidence>
<dbReference type="Gene3D" id="2.70.70.10">
    <property type="entry name" value="Glucose Permease (Domain IIA)"/>
    <property type="match status" value="1"/>
</dbReference>
<feature type="transmembrane region" description="Helical" evidence="9">
    <location>
        <begin position="20"/>
        <end position="42"/>
    </location>
</feature>
<keyword evidence="6" id="KW-0862">Zinc</keyword>
<evidence type="ECO:0000256" key="7">
    <source>
        <dbReference type="ARBA" id="ARBA00023049"/>
    </source>
</evidence>
<dbReference type="GO" id="GO:0046872">
    <property type="term" value="F:metal ion binding"/>
    <property type="evidence" value="ECO:0007669"/>
    <property type="project" value="UniProtKB-KW"/>
</dbReference>
<keyword evidence="9" id="KW-0472">Membrane</keyword>
<evidence type="ECO:0000256" key="1">
    <source>
        <dbReference type="ARBA" id="ARBA00001947"/>
    </source>
</evidence>
<dbReference type="SUPFAM" id="SSF51261">
    <property type="entry name" value="Duplicated hybrid motif"/>
    <property type="match status" value="1"/>
</dbReference>
<name>A0A1W1HIX4_9BACT</name>
<keyword evidence="9" id="KW-1133">Transmembrane helix</keyword>
<comment type="subcellular location">
    <subcellularLocation>
        <location evidence="2">Cell envelope</location>
    </subcellularLocation>
</comment>
<proteinExistence type="predicted"/>
<protein>
    <submittedName>
        <fullName evidence="12">Uncharacterized protein</fullName>
    </submittedName>
</protein>
<feature type="region of interest" description="Disordered" evidence="8">
    <location>
        <begin position="439"/>
        <end position="479"/>
    </location>
</feature>
<dbReference type="CDD" id="cd12797">
    <property type="entry name" value="M23_peptidase"/>
    <property type="match status" value="1"/>
</dbReference>
<evidence type="ECO:0000313" key="12">
    <source>
        <dbReference type="EMBL" id="SLM32312.1"/>
    </source>
</evidence>
<evidence type="ECO:0000259" key="11">
    <source>
        <dbReference type="Pfam" id="PF19425"/>
    </source>
</evidence>
<keyword evidence="13" id="KW-1185">Reference proteome</keyword>
<keyword evidence="3" id="KW-0645">Protease</keyword>
<dbReference type="AlphaFoldDB" id="A0A1W1HIX4"/>
<dbReference type="Pfam" id="PF19425">
    <property type="entry name" value="Csd3_N2"/>
    <property type="match status" value="1"/>
</dbReference>
<dbReference type="InterPro" id="IPR045834">
    <property type="entry name" value="Csd3_N2"/>
</dbReference>
<feature type="compositionally biased region" description="Basic and acidic residues" evidence="8">
    <location>
        <begin position="440"/>
        <end position="454"/>
    </location>
</feature>
<evidence type="ECO:0000259" key="10">
    <source>
        <dbReference type="Pfam" id="PF01551"/>
    </source>
</evidence>
<dbReference type="InterPro" id="IPR016047">
    <property type="entry name" value="M23ase_b-sheet_dom"/>
</dbReference>
<dbReference type="GO" id="GO:0004222">
    <property type="term" value="F:metalloendopeptidase activity"/>
    <property type="evidence" value="ECO:0007669"/>
    <property type="project" value="TreeGrafter"/>
</dbReference>
<keyword evidence="5" id="KW-0378">Hydrolase</keyword>
<evidence type="ECO:0000313" key="13">
    <source>
        <dbReference type="Proteomes" id="UP000191931"/>
    </source>
</evidence>
<organism evidence="12 13">
    <name type="scientific">Desulfamplus magnetovallimortis</name>
    <dbReference type="NCBI Taxonomy" id="1246637"/>
    <lineage>
        <taxon>Bacteria</taxon>
        <taxon>Pseudomonadati</taxon>
        <taxon>Thermodesulfobacteriota</taxon>
        <taxon>Desulfobacteria</taxon>
        <taxon>Desulfobacterales</taxon>
        <taxon>Desulfobacteraceae</taxon>
        <taxon>Desulfamplus</taxon>
    </lineage>
</organism>
<dbReference type="GO" id="GO:0030313">
    <property type="term" value="C:cell envelope"/>
    <property type="evidence" value="ECO:0007669"/>
    <property type="project" value="UniProtKB-SubCell"/>
</dbReference>
<dbReference type="PANTHER" id="PTHR21666:SF288">
    <property type="entry name" value="CELL DIVISION PROTEIN YTFB"/>
    <property type="match status" value="1"/>
</dbReference>
<dbReference type="Gene3D" id="3.10.450.350">
    <property type="match status" value="2"/>
</dbReference>
<dbReference type="PANTHER" id="PTHR21666">
    <property type="entry name" value="PEPTIDASE-RELATED"/>
    <property type="match status" value="1"/>
</dbReference>
<evidence type="ECO:0000256" key="9">
    <source>
        <dbReference type="SAM" id="Phobius"/>
    </source>
</evidence>
<dbReference type="OrthoDB" id="9815245at2"/>
<sequence length="479" mass="54386">MVQLKLSKEIYYTKKTLSCFLVCFSVSILIIFLLSDISFATVRQKITPLDSEGHLKSPSKIFTYFAEKHHLSIENYSEIRARVKKGETLAKMLNPYGVTHAEIFSAAKNSRRVFDVHKIRSGRWYSIIKERSMPEKVKYFIYEKDDENYVVFDFGDPIKVHAAQQNINIKIRQVEGVIHTTLHDACLQLNLPSQVIAQLDSIYSNKLDLKTLHRNDRIRLAYEEKYILNKFVGSGNITAAVIVTRNGNYQAYRFTHDGKTGYYDEKGNSLEKSFLKYPLKYRKITSEFSLKRLHPVTKRYRSHPGIDFSAPKGTPVKSVGDGVVVFKGYCRSAGNYIKIDHPGTGISEYLHLSRFHPTIKKGRAVSKGDIIGYVGKTGYATGPHLDLRFMVNGSYVDYRKLKLPDGTPLPEVAKQQFAKEVAMITSKWQLSSTQISMNIKDSDGKRRVLPRDESMDSAEIPSGSVIRPNPSDKSFPNGS</sequence>
<dbReference type="InterPro" id="IPR050570">
    <property type="entry name" value="Cell_wall_metabolism_enzyme"/>
</dbReference>
<evidence type="ECO:0000256" key="5">
    <source>
        <dbReference type="ARBA" id="ARBA00022801"/>
    </source>
</evidence>
<dbReference type="EMBL" id="FWEV01000307">
    <property type="protein sequence ID" value="SLM32312.1"/>
    <property type="molecule type" value="Genomic_DNA"/>
</dbReference>
<dbReference type="GO" id="GO:0006508">
    <property type="term" value="P:proteolysis"/>
    <property type="evidence" value="ECO:0007669"/>
    <property type="project" value="UniProtKB-KW"/>
</dbReference>
<feature type="domain" description="Csd3-like second N-terminal" evidence="11">
    <location>
        <begin position="172"/>
        <end position="288"/>
    </location>
</feature>
<gene>
    <name evidence="12" type="ORF">MTBBW1_630006</name>
</gene>
<dbReference type="InterPro" id="IPR011055">
    <property type="entry name" value="Dup_hybrid_motif"/>
</dbReference>
<feature type="domain" description="M23ase beta-sheet core" evidence="10">
    <location>
        <begin position="302"/>
        <end position="397"/>
    </location>
</feature>
<dbReference type="STRING" id="1246637.MTBBW1_630006"/>
<reference evidence="12 13" key="1">
    <citation type="submission" date="2017-03" db="EMBL/GenBank/DDBJ databases">
        <authorList>
            <person name="Afonso C.L."/>
            <person name="Miller P.J."/>
            <person name="Scott M.A."/>
            <person name="Spackman E."/>
            <person name="Goraichik I."/>
            <person name="Dimitrov K.M."/>
            <person name="Suarez D.L."/>
            <person name="Swayne D.E."/>
        </authorList>
    </citation>
    <scope>NUCLEOTIDE SEQUENCE [LARGE SCALE GENOMIC DNA]</scope>
    <source>
        <strain evidence="12">PRJEB14757</strain>
    </source>
</reference>